<dbReference type="RefSeq" id="WP_107889822.1">
    <property type="nucleotide sequence ID" value="NZ_CP028519.1"/>
</dbReference>
<evidence type="ECO:0008006" key="3">
    <source>
        <dbReference type="Google" id="ProtNLM"/>
    </source>
</evidence>
<sequence length="150" mass="16009">MRTRRFAPLRIVPVPSRCGLALTLLAALAAAVALCATDGLHAGLLLLPLPVLWQGRQFGGFGATPPVLDIDAACRLLLNGQPVRLAASTVVLPWLIVLRGRAAGRRFSMVLCADSAPAAALRTLRVLLHWHVSPRLAPRPPDLESFKTSS</sequence>
<dbReference type="OrthoDB" id="8591113at2"/>
<dbReference type="InterPro" id="IPR009883">
    <property type="entry name" value="YgfX"/>
</dbReference>
<name>A0A2S0PCX7_9NEIS</name>
<keyword evidence="2" id="KW-1185">Reference proteome</keyword>
<gene>
    <name evidence="1" type="ORF">DAI18_15050</name>
</gene>
<dbReference type="Pfam" id="PF07254">
    <property type="entry name" value="Cpta_toxin"/>
    <property type="match status" value="1"/>
</dbReference>
<protein>
    <recommendedName>
        <fullName evidence="3">Toxin CptA</fullName>
    </recommendedName>
</protein>
<dbReference type="EMBL" id="CP028519">
    <property type="protein sequence ID" value="AVY95211.1"/>
    <property type="molecule type" value="Genomic_DNA"/>
</dbReference>
<dbReference type="Proteomes" id="UP000244173">
    <property type="component" value="Chromosome"/>
</dbReference>
<proteinExistence type="predicted"/>
<accession>A0A2S0PCX7</accession>
<dbReference type="STRING" id="1122240.GCA_000620105_02034"/>
<evidence type="ECO:0000313" key="2">
    <source>
        <dbReference type="Proteomes" id="UP000244173"/>
    </source>
</evidence>
<organism evidence="1 2">
    <name type="scientific">Microvirgula aerodenitrificans</name>
    <dbReference type="NCBI Taxonomy" id="57480"/>
    <lineage>
        <taxon>Bacteria</taxon>
        <taxon>Pseudomonadati</taxon>
        <taxon>Pseudomonadota</taxon>
        <taxon>Betaproteobacteria</taxon>
        <taxon>Neisseriales</taxon>
        <taxon>Aquaspirillaceae</taxon>
        <taxon>Microvirgula</taxon>
    </lineage>
</organism>
<evidence type="ECO:0000313" key="1">
    <source>
        <dbReference type="EMBL" id="AVY95211.1"/>
    </source>
</evidence>
<dbReference type="KEGG" id="maer:DAI18_15050"/>
<dbReference type="AlphaFoldDB" id="A0A2S0PCX7"/>
<reference evidence="1 2" key="1">
    <citation type="submission" date="2018-04" db="EMBL/GenBank/DDBJ databases">
        <title>Denitrifier Microvirgula.</title>
        <authorList>
            <person name="Anderson E."/>
            <person name="Jang J."/>
            <person name="Ishii S."/>
        </authorList>
    </citation>
    <scope>NUCLEOTIDE SEQUENCE [LARGE SCALE GENOMIC DNA]</scope>
    <source>
        <strain evidence="1 2">BE2.4</strain>
    </source>
</reference>